<feature type="transmembrane region" description="Helical" evidence="6">
    <location>
        <begin position="178"/>
        <end position="198"/>
    </location>
</feature>
<evidence type="ECO:0000313" key="8">
    <source>
        <dbReference type="EMBL" id="ODA27980.1"/>
    </source>
</evidence>
<evidence type="ECO:0000256" key="4">
    <source>
        <dbReference type="ARBA" id="ARBA00022840"/>
    </source>
</evidence>
<dbReference type="InterPro" id="IPR000719">
    <property type="entry name" value="Prot_kinase_dom"/>
</dbReference>
<gene>
    <name evidence="8" type="ORF">A6X21_13990</name>
</gene>
<dbReference type="PROSITE" id="PS50011">
    <property type="entry name" value="PROTEIN_KINASE_DOM"/>
    <property type="match status" value="1"/>
</dbReference>
<dbReference type="PROSITE" id="PS00107">
    <property type="entry name" value="PROTEIN_KINASE_ATP"/>
    <property type="match status" value="1"/>
</dbReference>
<evidence type="ECO:0000256" key="6">
    <source>
        <dbReference type="SAM" id="Phobius"/>
    </source>
</evidence>
<dbReference type="PANTHER" id="PTHR43289:SF6">
    <property type="entry name" value="SERINE_THREONINE-PROTEIN KINASE NEKL-3"/>
    <property type="match status" value="1"/>
</dbReference>
<feature type="transmembrane region" description="Helical" evidence="6">
    <location>
        <begin position="240"/>
        <end position="258"/>
    </location>
</feature>
<evidence type="ECO:0000256" key="2">
    <source>
        <dbReference type="ARBA" id="ARBA00022741"/>
    </source>
</evidence>
<evidence type="ECO:0000259" key="7">
    <source>
        <dbReference type="PROSITE" id="PS50011"/>
    </source>
</evidence>
<dbReference type="Gene3D" id="1.10.510.10">
    <property type="entry name" value="Transferase(Phosphotransferase) domain 1"/>
    <property type="match status" value="1"/>
</dbReference>
<keyword evidence="9" id="KW-1185">Reference proteome</keyword>
<sequence>MREADQLIFDDGDIVDEEAALEPTLVGHAAFGTDLKTLDELLSGGAESADASRLLPASSPEVLHATGPSVSASGVTTQTKLLAPPVPKRKVERVRDLSPGQVNADVGRPRGRSGTLIQQRLIAAAILVCVGLLAYFIRSLVVQSSPYPYLRAIVLLNSITCLCILLKNRMLPLDRLRFLELLLFIPPAIQIVLTQLLQMREAGVLQNSMLLSDLLHNGTLGLIIVMMSYAMLIPNGWKRAAVLLSPLALAPLATIAYLRMSIPWTQEVLTLQVCLELATTLAVSLFASIWGTFTISALRQEVSRARQLGQYRLARRLGAGGMGQVFLAEHRLLTRPCAVKLIHPQYGTDPIALMRFEQEVRSMAQLSHWNTVEIYDYGHTEDGTFYYVMEYLPGMNLGELVARFGPLSPERTVHFLIQTCRALHEAHQLGMIHRDLKPANVYAAKRGGEYDVAKLLDFGLVLDSRGVRVRGYSDSSRQTSVAGSPLFMSPEQATYESVPDARSDIYALGATAYFLLTGRPPFEGKTPVQVMIKHARDRVVPLRDLRADIPADVEAIVLRCLAKNQELRFGSARELELALCRCSVSGKWNSDQAERWWQTFAPEIDLPVEI</sequence>
<reference evidence="8 9" key="1">
    <citation type="submission" date="2016-05" db="EMBL/GenBank/DDBJ databases">
        <title>Genomic and physiological characterization of Planctopirus sp. isolated from fresh water lake.</title>
        <authorList>
            <person name="Subhash Y."/>
            <person name="Ramana C."/>
        </authorList>
    </citation>
    <scope>NUCLEOTIDE SEQUENCE [LARGE SCALE GENOMIC DNA]</scope>
    <source>
        <strain evidence="8 9">JC280</strain>
    </source>
</reference>
<accession>A0A1C3E425</accession>
<comment type="caution">
    <text evidence="8">The sequence shown here is derived from an EMBL/GenBank/DDBJ whole genome shotgun (WGS) entry which is preliminary data.</text>
</comment>
<dbReference type="CDD" id="cd14014">
    <property type="entry name" value="STKc_PknB_like"/>
    <property type="match status" value="1"/>
</dbReference>
<dbReference type="Proteomes" id="UP000094828">
    <property type="component" value="Unassembled WGS sequence"/>
</dbReference>
<protein>
    <recommendedName>
        <fullName evidence="7">Protein kinase domain-containing protein</fullName>
    </recommendedName>
</protein>
<dbReference type="EMBL" id="LYDR01000158">
    <property type="protein sequence ID" value="ODA27980.1"/>
    <property type="molecule type" value="Genomic_DNA"/>
</dbReference>
<keyword evidence="6" id="KW-1133">Transmembrane helix</keyword>
<evidence type="ECO:0000313" key="9">
    <source>
        <dbReference type="Proteomes" id="UP000094828"/>
    </source>
</evidence>
<keyword evidence="4 5" id="KW-0067">ATP-binding</keyword>
<dbReference type="SMART" id="SM00220">
    <property type="entry name" value="S_TKc"/>
    <property type="match status" value="1"/>
</dbReference>
<organism evidence="8 9">
    <name type="scientific">Planctopirus hydrillae</name>
    <dbReference type="NCBI Taxonomy" id="1841610"/>
    <lineage>
        <taxon>Bacteria</taxon>
        <taxon>Pseudomonadati</taxon>
        <taxon>Planctomycetota</taxon>
        <taxon>Planctomycetia</taxon>
        <taxon>Planctomycetales</taxon>
        <taxon>Planctomycetaceae</taxon>
        <taxon>Planctopirus</taxon>
    </lineage>
</organism>
<dbReference type="InterPro" id="IPR017441">
    <property type="entry name" value="Protein_kinase_ATP_BS"/>
</dbReference>
<dbReference type="InterPro" id="IPR011009">
    <property type="entry name" value="Kinase-like_dom_sf"/>
</dbReference>
<feature type="transmembrane region" description="Helical" evidence="6">
    <location>
        <begin position="149"/>
        <end position="166"/>
    </location>
</feature>
<dbReference type="GO" id="GO:0005524">
    <property type="term" value="F:ATP binding"/>
    <property type="evidence" value="ECO:0007669"/>
    <property type="project" value="UniProtKB-UniRule"/>
</dbReference>
<keyword evidence="2 5" id="KW-0547">Nucleotide-binding</keyword>
<evidence type="ECO:0000256" key="3">
    <source>
        <dbReference type="ARBA" id="ARBA00022777"/>
    </source>
</evidence>
<proteinExistence type="predicted"/>
<dbReference type="OrthoDB" id="6111975at2"/>
<dbReference type="Pfam" id="PF00069">
    <property type="entry name" value="Pkinase"/>
    <property type="match status" value="1"/>
</dbReference>
<feature type="binding site" evidence="5">
    <location>
        <position position="340"/>
    </location>
    <ligand>
        <name>ATP</name>
        <dbReference type="ChEBI" id="CHEBI:30616"/>
    </ligand>
</feature>
<evidence type="ECO:0000256" key="5">
    <source>
        <dbReference type="PROSITE-ProRule" id="PRU10141"/>
    </source>
</evidence>
<keyword evidence="3" id="KW-0418">Kinase</keyword>
<keyword evidence="6" id="KW-0472">Membrane</keyword>
<dbReference type="Gene3D" id="3.30.200.20">
    <property type="entry name" value="Phosphorylase Kinase, domain 1"/>
    <property type="match status" value="1"/>
</dbReference>
<feature type="domain" description="Protein kinase" evidence="7">
    <location>
        <begin position="311"/>
        <end position="580"/>
    </location>
</feature>
<dbReference type="RefSeq" id="WP_068853013.1">
    <property type="nucleotide sequence ID" value="NZ_LYDR01000158.1"/>
</dbReference>
<keyword evidence="6" id="KW-0812">Transmembrane</keyword>
<feature type="transmembrane region" description="Helical" evidence="6">
    <location>
        <begin position="120"/>
        <end position="137"/>
    </location>
</feature>
<dbReference type="STRING" id="1841610.A6X21_13990"/>
<evidence type="ECO:0000256" key="1">
    <source>
        <dbReference type="ARBA" id="ARBA00022679"/>
    </source>
</evidence>
<dbReference type="SUPFAM" id="SSF56112">
    <property type="entry name" value="Protein kinase-like (PK-like)"/>
    <property type="match status" value="1"/>
</dbReference>
<dbReference type="PANTHER" id="PTHR43289">
    <property type="entry name" value="MITOGEN-ACTIVATED PROTEIN KINASE KINASE KINASE 20-RELATED"/>
    <property type="match status" value="1"/>
</dbReference>
<name>A0A1C3E425_9PLAN</name>
<feature type="transmembrane region" description="Helical" evidence="6">
    <location>
        <begin position="278"/>
        <end position="298"/>
    </location>
</feature>
<dbReference type="GO" id="GO:0004674">
    <property type="term" value="F:protein serine/threonine kinase activity"/>
    <property type="evidence" value="ECO:0007669"/>
    <property type="project" value="TreeGrafter"/>
</dbReference>
<keyword evidence="1" id="KW-0808">Transferase</keyword>
<feature type="transmembrane region" description="Helical" evidence="6">
    <location>
        <begin position="214"/>
        <end position="233"/>
    </location>
</feature>
<dbReference type="AlphaFoldDB" id="A0A1C3E425"/>